<dbReference type="EMBL" id="MN739632">
    <property type="protein sequence ID" value="QHT17265.1"/>
    <property type="molecule type" value="Genomic_DNA"/>
</dbReference>
<organism evidence="3">
    <name type="scientific">viral metagenome</name>
    <dbReference type="NCBI Taxonomy" id="1070528"/>
    <lineage>
        <taxon>unclassified sequences</taxon>
        <taxon>metagenomes</taxon>
        <taxon>organismal metagenomes</taxon>
    </lineage>
</organism>
<evidence type="ECO:0000256" key="1">
    <source>
        <dbReference type="SAM" id="MobiDB-lite"/>
    </source>
</evidence>
<name>A0A6C0DNV8_9ZZZZ</name>
<dbReference type="InterPro" id="IPR013083">
    <property type="entry name" value="Znf_RING/FYVE/PHD"/>
</dbReference>
<dbReference type="SUPFAM" id="SSF57850">
    <property type="entry name" value="RING/U-box"/>
    <property type="match status" value="1"/>
</dbReference>
<dbReference type="SMART" id="SM00184">
    <property type="entry name" value="RING"/>
    <property type="match status" value="1"/>
</dbReference>
<evidence type="ECO:0000259" key="2">
    <source>
        <dbReference type="PROSITE" id="PS50089"/>
    </source>
</evidence>
<accession>A0A6C0DNV8</accession>
<reference evidence="3" key="1">
    <citation type="journal article" date="2020" name="Nature">
        <title>Giant virus diversity and host interactions through global metagenomics.</title>
        <authorList>
            <person name="Schulz F."/>
            <person name="Roux S."/>
            <person name="Paez-Espino D."/>
            <person name="Jungbluth S."/>
            <person name="Walsh D.A."/>
            <person name="Denef V.J."/>
            <person name="McMahon K.D."/>
            <person name="Konstantinidis K.T."/>
            <person name="Eloe-Fadrosh E.A."/>
            <person name="Kyrpides N.C."/>
            <person name="Woyke T."/>
        </authorList>
    </citation>
    <scope>NUCLEOTIDE SEQUENCE</scope>
    <source>
        <strain evidence="3">GVMAG-M-3300023174-24</strain>
    </source>
</reference>
<dbReference type="InterPro" id="IPR001841">
    <property type="entry name" value="Znf_RING"/>
</dbReference>
<feature type="domain" description="RING-type" evidence="2">
    <location>
        <begin position="61"/>
        <end position="107"/>
    </location>
</feature>
<dbReference type="Gene3D" id="3.30.40.10">
    <property type="entry name" value="Zinc/RING finger domain, C3HC4 (zinc finger)"/>
    <property type="match status" value="1"/>
</dbReference>
<dbReference type="AlphaFoldDB" id="A0A6C0DNV8"/>
<feature type="compositionally biased region" description="Basic residues" evidence="1">
    <location>
        <begin position="19"/>
        <end position="29"/>
    </location>
</feature>
<protein>
    <recommendedName>
        <fullName evidence="2">RING-type domain-containing protein</fullName>
    </recommendedName>
</protein>
<dbReference type="PROSITE" id="PS50089">
    <property type="entry name" value="ZF_RING_2"/>
    <property type="match status" value="1"/>
</dbReference>
<evidence type="ECO:0000313" key="3">
    <source>
        <dbReference type="EMBL" id="QHT17265.1"/>
    </source>
</evidence>
<dbReference type="Pfam" id="PF17123">
    <property type="entry name" value="zf-RING_11"/>
    <property type="match status" value="1"/>
</dbReference>
<sequence length="234" mass="27357">MRITYKNITKYNKKTLNKRKTKNAVKKSKTNNTNNNTNKKRKITKGGSKQNESENESEDICAICLDPLNNPDIPLITLTRCEHTFHRDCMIETCKFSPVSCKCPKCRRVLTIFDFADLGLLPKLTTIAQFQQYINYKLKDHTTTPLVKLREALDSFLGTDKLPLELLGNVALEFDIVTRLSNQTLKRYRLERILYLDLEDLPSHNQLETKKYFRFISIWDPEQYKIIAYQVDEV</sequence>
<proteinExistence type="predicted"/>
<feature type="region of interest" description="Disordered" evidence="1">
    <location>
        <begin position="19"/>
        <end position="53"/>
    </location>
</feature>